<keyword evidence="4" id="KW-1185">Reference proteome</keyword>
<dbReference type="InterPro" id="IPR006680">
    <property type="entry name" value="Amidohydro-rel"/>
</dbReference>
<evidence type="ECO:0000256" key="1">
    <source>
        <dbReference type="SAM" id="SignalP"/>
    </source>
</evidence>
<name>G0J2D9_CYCMS</name>
<dbReference type="InterPro" id="IPR032466">
    <property type="entry name" value="Metal_Hydrolase"/>
</dbReference>
<evidence type="ECO:0000259" key="2">
    <source>
        <dbReference type="Pfam" id="PF04909"/>
    </source>
</evidence>
<sequence>MKQSILLVFCAMVSITQLYAQFKSNYPDIPRVDVHTHVAGDISGISNYLSLGDFLREKKNIEMALWINLGNRNNPLLNIEEIEQAGKGRMLCGIADFKAHDGLSYAPESLKKFQEQGFVGYKIWSGPWYRTLAKKEDGYPYIDDPAHEATFAEMERIGFMGASIHVADPNGPFGNRTAWLEDPIEYWTQINAWRNVLEKHPDLRVVMAHANWLICQDAQIDYLRNMLATFPNLNIDLAATFQYFHLVDRENLRSFMIEWADRIVFGTDIGNVKNEEISERAEQYSRAFQILETGDKVNGGFFGGPETMGLELPKEVLEKIYYKNAMRLYPRVKDSLLKLGYSLD</sequence>
<keyword evidence="1" id="KW-0732">Signal</keyword>
<dbReference type="STRING" id="880070.Cycma_1444"/>
<protein>
    <submittedName>
        <fullName evidence="3">Amidohydrolase 2</fullName>
    </submittedName>
</protein>
<feature type="chain" id="PRO_5003401004" evidence="1">
    <location>
        <begin position="21"/>
        <end position="344"/>
    </location>
</feature>
<evidence type="ECO:0000313" key="4">
    <source>
        <dbReference type="Proteomes" id="UP000001635"/>
    </source>
</evidence>
<dbReference type="KEGG" id="cmr:Cycma_1444"/>
<organism evidence="3 4">
    <name type="scientific">Cyclobacterium marinum (strain ATCC 25205 / DSM 745 / LMG 13164 / NCIMB 1802)</name>
    <name type="common">Flectobacillus marinus</name>
    <dbReference type="NCBI Taxonomy" id="880070"/>
    <lineage>
        <taxon>Bacteria</taxon>
        <taxon>Pseudomonadati</taxon>
        <taxon>Bacteroidota</taxon>
        <taxon>Cytophagia</taxon>
        <taxon>Cytophagales</taxon>
        <taxon>Cyclobacteriaceae</taxon>
        <taxon>Cyclobacterium</taxon>
    </lineage>
</organism>
<dbReference type="AlphaFoldDB" id="G0J2D9"/>
<dbReference type="Proteomes" id="UP000001635">
    <property type="component" value="Chromosome"/>
</dbReference>
<dbReference type="eggNOG" id="COG2159">
    <property type="taxonomic scope" value="Bacteria"/>
</dbReference>
<dbReference type="SUPFAM" id="SSF51556">
    <property type="entry name" value="Metallo-dependent hydrolases"/>
    <property type="match status" value="1"/>
</dbReference>
<accession>G0J2D9</accession>
<gene>
    <name evidence="3" type="ordered locus">Cycma_1444</name>
</gene>
<feature type="domain" description="Amidohydrolase-related" evidence="2">
    <location>
        <begin position="146"/>
        <end position="330"/>
    </location>
</feature>
<dbReference type="Gene3D" id="3.20.20.140">
    <property type="entry name" value="Metal-dependent hydrolases"/>
    <property type="match status" value="1"/>
</dbReference>
<keyword evidence="3" id="KW-0378">Hydrolase</keyword>
<dbReference type="RefSeq" id="WP_014019508.1">
    <property type="nucleotide sequence ID" value="NC_015914.1"/>
</dbReference>
<proteinExistence type="predicted"/>
<feature type="signal peptide" evidence="1">
    <location>
        <begin position="1"/>
        <end position="20"/>
    </location>
</feature>
<dbReference type="EMBL" id="CP002955">
    <property type="protein sequence ID" value="AEL25213.1"/>
    <property type="molecule type" value="Genomic_DNA"/>
</dbReference>
<dbReference type="HOGENOM" id="CLU_805905_0_0_10"/>
<reference evidence="4" key="1">
    <citation type="submission" date="2011-07" db="EMBL/GenBank/DDBJ databases">
        <title>The complete genome of Cyclobacterium marinum DSM 745.</title>
        <authorList>
            <person name="Lucas S."/>
            <person name="Han J."/>
            <person name="Lapidus A."/>
            <person name="Bruce D."/>
            <person name="Goodwin L."/>
            <person name="Pitluck S."/>
            <person name="Peters L."/>
            <person name="Kyrpides N."/>
            <person name="Mavromatis K."/>
            <person name="Ivanova N."/>
            <person name="Ovchinnikova G."/>
            <person name="Chertkov O."/>
            <person name="Detter J.C."/>
            <person name="Tapia R."/>
            <person name="Han C."/>
            <person name="Land M."/>
            <person name="Hauser L."/>
            <person name="Markowitz V."/>
            <person name="Cheng J.-F."/>
            <person name="Hugenholtz P."/>
            <person name="Woyke T."/>
            <person name="Wu D."/>
            <person name="Tindall B."/>
            <person name="Schuetze A."/>
            <person name="Brambilla E."/>
            <person name="Klenk H.-P."/>
            <person name="Eisen J.A."/>
        </authorList>
    </citation>
    <scope>NUCLEOTIDE SEQUENCE [LARGE SCALE GENOMIC DNA]</scope>
    <source>
        <strain evidence="4">ATCC 25205 / DSM 745 / LMG 13164 / NCIMB 1802</strain>
    </source>
</reference>
<dbReference type="Pfam" id="PF04909">
    <property type="entry name" value="Amidohydro_2"/>
    <property type="match status" value="1"/>
</dbReference>
<dbReference type="OrthoDB" id="840103at2"/>
<dbReference type="GO" id="GO:0016787">
    <property type="term" value="F:hydrolase activity"/>
    <property type="evidence" value="ECO:0007669"/>
    <property type="project" value="UniProtKB-KW"/>
</dbReference>
<evidence type="ECO:0000313" key="3">
    <source>
        <dbReference type="EMBL" id="AEL25213.1"/>
    </source>
</evidence>